<evidence type="ECO:0000259" key="5">
    <source>
        <dbReference type="PROSITE" id="PS50977"/>
    </source>
</evidence>
<dbReference type="PANTHER" id="PTHR30055">
    <property type="entry name" value="HTH-TYPE TRANSCRIPTIONAL REGULATOR RUTR"/>
    <property type="match status" value="1"/>
</dbReference>
<dbReference type="SUPFAM" id="SSF46689">
    <property type="entry name" value="Homeodomain-like"/>
    <property type="match status" value="1"/>
</dbReference>
<dbReference type="PANTHER" id="PTHR30055:SF238">
    <property type="entry name" value="MYCOFACTOCIN BIOSYNTHESIS TRANSCRIPTIONAL REGULATOR MFTR-RELATED"/>
    <property type="match status" value="1"/>
</dbReference>
<evidence type="ECO:0000313" key="6">
    <source>
        <dbReference type="EMBL" id="MBO0608153.1"/>
    </source>
</evidence>
<keyword evidence="2 4" id="KW-0238">DNA-binding</keyword>
<reference evidence="7" key="1">
    <citation type="submission" date="2023-07" db="EMBL/GenBank/DDBJ databases">
        <title>Myceligenerans salitolerans sp. nov., a halotolerant actinomycete isolated from a salt lake in Xinjiang, China.</title>
        <authorList>
            <person name="Guan T."/>
        </authorList>
    </citation>
    <scope>NUCLEOTIDE SEQUENCE [LARGE SCALE GENOMIC DNA]</scope>
    <source>
        <strain evidence="7">XHU 5031</strain>
    </source>
</reference>
<dbReference type="PRINTS" id="PR00455">
    <property type="entry name" value="HTHTETR"/>
</dbReference>
<dbReference type="EMBL" id="JAFMPK010000022">
    <property type="protein sequence ID" value="MBO0608153.1"/>
    <property type="molecule type" value="Genomic_DNA"/>
</dbReference>
<evidence type="ECO:0000313" key="7">
    <source>
        <dbReference type="Proteomes" id="UP000664617"/>
    </source>
</evidence>
<evidence type="ECO:0000256" key="3">
    <source>
        <dbReference type="ARBA" id="ARBA00023163"/>
    </source>
</evidence>
<dbReference type="InterPro" id="IPR050109">
    <property type="entry name" value="HTH-type_TetR-like_transc_reg"/>
</dbReference>
<evidence type="ECO:0000256" key="4">
    <source>
        <dbReference type="PROSITE-ProRule" id="PRU00335"/>
    </source>
</evidence>
<name>A0ABS3I5A7_9MICO</name>
<keyword evidence="1" id="KW-0805">Transcription regulation</keyword>
<keyword evidence="3" id="KW-0804">Transcription</keyword>
<feature type="domain" description="HTH tetR-type" evidence="5">
    <location>
        <begin position="9"/>
        <end position="69"/>
    </location>
</feature>
<comment type="caution">
    <text evidence="6">The sequence shown here is derived from an EMBL/GenBank/DDBJ whole genome shotgun (WGS) entry which is preliminary data.</text>
</comment>
<dbReference type="Pfam" id="PF00440">
    <property type="entry name" value="TetR_N"/>
    <property type="match status" value="1"/>
</dbReference>
<evidence type="ECO:0000256" key="1">
    <source>
        <dbReference type="ARBA" id="ARBA00023015"/>
    </source>
</evidence>
<gene>
    <name evidence="6" type="ORF">J0911_03820</name>
</gene>
<proteinExistence type="predicted"/>
<dbReference type="Proteomes" id="UP000664617">
    <property type="component" value="Unassembled WGS sequence"/>
</dbReference>
<dbReference type="Gene3D" id="1.10.357.10">
    <property type="entry name" value="Tetracycline Repressor, domain 2"/>
    <property type="match status" value="1"/>
</dbReference>
<organism evidence="6 7">
    <name type="scientific">Myceligenerans salitolerans</name>
    <dbReference type="NCBI Taxonomy" id="1230528"/>
    <lineage>
        <taxon>Bacteria</taxon>
        <taxon>Bacillati</taxon>
        <taxon>Actinomycetota</taxon>
        <taxon>Actinomycetes</taxon>
        <taxon>Micrococcales</taxon>
        <taxon>Promicromonosporaceae</taxon>
        <taxon>Myceligenerans</taxon>
    </lineage>
</organism>
<evidence type="ECO:0000256" key="2">
    <source>
        <dbReference type="ARBA" id="ARBA00023125"/>
    </source>
</evidence>
<keyword evidence="7" id="KW-1185">Reference proteome</keyword>
<accession>A0ABS3I5A7</accession>
<protein>
    <submittedName>
        <fullName evidence="6">TetR family transcriptional regulator</fullName>
    </submittedName>
</protein>
<feature type="DNA-binding region" description="H-T-H motif" evidence="4">
    <location>
        <begin position="32"/>
        <end position="51"/>
    </location>
</feature>
<dbReference type="InterPro" id="IPR001647">
    <property type="entry name" value="HTH_TetR"/>
</dbReference>
<dbReference type="PROSITE" id="PS50977">
    <property type="entry name" value="HTH_TETR_2"/>
    <property type="match status" value="1"/>
</dbReference>
<dbReference type="InterPro" id="IPR009057">
    <property type="entry name" value="Homeodomain-like_sf"/>
</dbReference>
<sequence>MRGMARWRPGSTGRLQQAAIELFTENGYDATTVADIAERAGVTERTFFRHYGDKREVLFAGQQEFQASFVGAIADAPPGTTAMDLAARALDAACHALQEARGRDRARARYAVITAHAALQEREQLKLAVLARAVTGALSAHGIPDLRARLAGDLVVSVFSTAFERWIAPGTTRDLVDLQHEALAELADLAGTVTAA</sequence>